<dbReference type="PANTHER" id="PTHR43711:SF31">
    <property type="entry name" value="HISTIDINE KINASE"/>
    <property type="match status" value="1"/>
</dbReference>
<keyword evidence="8" id="KW-1185">Reference proteome</keyword>
<dbReference type="Gene3D" id="3.30.565.10">
    <property type="entry name" value="Histidine kinase-like ATPase, C-terminal domain"/>
    <property type="match status" value="1"/>
</dbReference>
<sequence length="167" mass="18324">MVSSATAAVFRTAGSERDFLDISRLDAGAVAAHRRPFAIGALLERVCKDYAGDALAKGVSLSYVRCRAIVDSDPALIERIARNLVANALRYTDSGRIVVACRPKGSSIAMQVWDTGRGIPRDKQDSVFREYYQLGNPERDREKGLGLGLAIVRRLTDLLECKLILRS</sequence>
<organism evidence="7 8">
    <name type="scientific">Paraburkholderia sejongensis</name>
    <dbReference type="NCBI Taxonomy" id="2886946"/>
    <lineage>
        <taxon>Bacteria</taxon>
        <taxon>Pseudomonadati</taxon>
        <taxon>Pseudomonadota</taxon>
        <taxon>Betaproteobacteria</taxon>
        <taxon>Burkholderiales</taxon>
        <taxon>Burkholderiaceae</taxon>
        <taxon>Paraburkholderia</taxon>
    </lineage>
</organism>
<dbReference type="Proteomes" id="UP001431019">
    <property type="component" value="Unassembled WGS sequence"/>
</dbReference>
<dbReference type="EMBL" id="JAJITD010000027">
    <property type="protein sequence ID" value="MCC8397377.1"/>
    <property type="molecule type" value="Genomic_DNA"/>
</dbReference>
<evidence type="ECO:0000256" key="3">
    <source>
        <dbReference type="ARBA" id="ARBA00022679"/>
    </source>
</evidence>
<evidence type="ECO:0000256" key="1">
    <source>
        <dbReference type="ARBA" id="ARBA00000085"/>
    </source>
</evidence>
<dbReference type="PROSITE" id="PS50109">
    <property type="entry name" value="HIS_KIN"/>
    <property type="match status" value="1"/>
</dbReference>
<dbReference type="InterPro" id="IPR036890">
    <property type="entry name" value="HATPase_C_sf"/>
</dbReference>
<dbReference type="InterPro" id="IPR050736">
    <property type="entry name" value="Sensor_HK_Regulatory"/>
</dbReference>
<gene>
    <name evidence="7" type="ORF">LJ656_32975</name>
</gene>
<evidence type="ECO:0000256" key="4">
    <source>
        <dbReference type="ARBA" id="ARBA00022777"/>
    </source>
</evidence>
<feature type="domain" description="Histidine kinase" evidence="6">
    <location>
        <begin position="17"/>
        <end position="167"/>
    </location>
</feature>
<evidence type="ECO:0000313" key="7">
    <source>
        <dbReference type="EMBL" id="MCC8397377.1"/>
    </source>
</evidence>
<accession>A0ABS8K5F2</accession>
<dbReference type="SUPFAM" id="SSF55874">
    <property type="entry name" value="ATPase domain of HSP90 chaperone/DNA topoisomerase II/histidine kinase"/>
    <property type="match status" value="1"/>
</dbReference>
<dbReference type="PANTHER" id="PTHR43711">
    <property type="entry name" value="TWO-COMPONENT HISTIDINE KINASE"/>
    <property type="match status" value="1"/>
</dbReference>
<dbReference type="InterPro" id="IPR003594">
    <property type="entry name" value="HATPase_dom"/>
</dbReference>
<name>A0ABS8K5F2_9BURK</name>
<keyword evidence="5" id="KW-0902">Two-component regulatory system</keyword>
<reference evidence="7 8" key="1">
    <citation type="submission" date="2021-11" db="EMBL/GenBank/DDBJ databases">
        <authorList>
            <person name="Oh E.-T."/>
            <person name="Kim S.-B."/>
        </authorList>
    </citation>
    <scope>NUCLEOTIDE SEQUENCE [LARGE SCALE GENOMIC DNA]</scope>
    <source>
        <strain evidence="7 8">MMS20-SJTR3</strain>
    </source>
</reference>
<dbReference type="SMART" id="SM00387">
    <property type="entry name" value="HATPase_c"/>
    <property type="match status" value="1"/>
</dbReference>
<comment type="caution">
    <text evidence="7">The sequence shown here is derived from an EMBL/GenBank/DDBJ whole genome shotgun (WGS) entry which is preliminary data.</text>
</comment>
<dbReference type="PRINTS" id="PR00344">
    <property type="entry name" value="BCTRLSENSOR"/>
</dbReference>
<keyword evidence="4 7" id="KW-0418">Kinase</keyword>
<evidence type="ECO:0000256" key="5">
    <source>
        <dbReference type="ARBA" id="ARBA00023012"/>
    </source>
</evidence>
<evidence type="ECO:0000256" key="2">
    <source>
        <dbReference type="ARBA" id="ARBA00012438"/>
    </source>
</evidence>
<keyword evidence="3" id="KW-0808">Transferase</keyword>
<dbReference type="EC" id="2.7.13.3" evidence="2"/>
<protein>
    <recommendedName>
        <fullName evidence="2">histidine kinase</fullName>
        <ecNumber evidence="2">2.7.13.3</ecNumber>
    </recommendedName>
</protein>
<comment type="catalytic activity">
    <reaction evidence="1">
        <text>ATP + protein L-histidine = ADP + protein N-phospho-L-histidine.</text>
        <dbReference type="EC" id="2.7.13.3"/>
    </reaction>
</comment>
<dbReference type="RefSeq" id="WP_230513634.1">
    <property type="nucleotide sequence ID" value="NZ_JAJITD010000027.1"/>
</dbReference>
<proteinExistence type="predicted"/>
<dbReference type="InterPro" id="IPR005467">
    <property type="entry name" value="His_kinase_dom"/>
</dbReference>
<evidence type="ECO:0000313" key="8">
    <source>
        <dbReference type="Proteomes" id="UP001431019"/>
    </source>
</evidence>
<evidence type="ECO:0000259" key="6">
    <source>
        <dbReference type="PROSITE" id="PS50109"/>
    </source>
</evidence>
<dbReference type="Pfam" id="PF02518">
    <property type="entry name" value="HATPase_c"/>
    <property type="match status" value="1"/>
</dbReference>
<dbReference type="InterPro" id="IPR004358">
    <property type="entry name" value="Sig_transdc_His_kin-like_C"/>
</dbReference>
<dbReference type="GO" id="GO:0016301">
    <property type="term" value="F:kinase activity"/>
    <property type="evidence" value="ECO:0007669"/>
    <property type="project" value="UniProtKB-KW"/>
</dbReference>